<dbReference type="PANTHER" id="PTHR11113:SF14">
    <property type="entry name" value="N-ACETYLGLUCOSAMINE-6-PHOSPHATE DEACETYLASE"/>
    <property type="match status" value="1"/>
</dbReference>
<feature type="binding site" evidence="11">
    <location>
        <position position="243"/>
    </location>
    <ligand>
        <name>substrate</name>
    </ligand>
</feature>
<dbReference type="SUPFAM" id="SSF51338">
    <property type="entry name" value="Composite domain of metallo-dependent hydrolases"/>
    <property type="match status" value="1"/>
</dbReference>
<evidence type="ECO:0000256" key="10">
    <source>
        <dbReference type="PIRSR" id="PIRSR038994-1"/>
    </source>
</evidence>
<dbReference type="GO" id="GO:0006046">
    <property type="term" value="P:N-acetylglucosamine catabolic process"/>
    <property type="evidence" value="ECO:0007669"/>
    <property type="project" value="TreeGrafter"/>
</dbReference>
<protein>
    <recommendedName>
        <fullName evidence="3">N-acetylglucosamine-6-phosphate deacetylase</fullName>
        <ecNumber evidence="2">3.5.1.25</ecNumber>
    </recommendedName>
</protein>
<feature type="binding site" evidence="12">
    <location>
        <position position="208"/>
    </location>
    <ligand>
        <name>Zn(2+)</name>
        <dbReference type="ChEBI" id="CHEBI:29105"/>
    </ligand>
</feature>
<evidence type="ECO:0000256" key="5">
    <source>
        <dbReference type="ARBA" id="ARBA00022801"/>
    </source>
</evidence>
<feature type="binding site" evidence="11">
    <location>
        <position position="219"/>
    </location>
    <ligand>
        <name>substrate</name>
    </ligand>
</feature>
<feature type="active site" description="Proton donor/acceptor" evidence="10">
    <location>
        <position position="266"/>
    </location>
</feature>
<evidence type="ECO:0000256" key="1">
    <source>
        <dbReference type="ARBA" id="ARBA00010716"/>
    </source>
</evidence>
<feature type="binding site" evidence="11">
    <location>
        <begin position="300"/>
        <end position="302"/>
    </location>
    <ligand>
        <name>substrate</name>
    </ligand>
</feature>
<dbReference type="Proteomes" id="UP000250347">
    <property type="component" value="Unassembled WGS sequence"/>
</dbReference>
<feature type="binding site" evidence="11">
    <location>
        <begin position="211"/>
        <end position="212"/>
    </location>
    <ligand>
        <name>substrate</name>
    </ligand>
</feature>
<evidence type="ECO:0000256" key="6">
    <source>
        <dbReference type="ARBA" id="ARBA00023277"/>
    </source>
</evidence>
<evidence type="ECO:0000256" key="3">
    <source>
        <dbReference type="ARBA" id="ARBA00018029"/>
    </source>
</evidence>
<evidence type="ECO:0000256" key="7">
    <source>
        <dbReference type="ARBA" id="ARBA00047647"/>
    </source>
</evidence>
<dbReference type="Gene3D" id="2.30.40.10">
    <property type="entry name" value="Urease, subunit C, domain 1"/>
    <property type="match status" value="1"/>
</dbReference>
<sequence length="377" mass="38542">MPVIAAGTMVLDGRVCRPGWLQTSGERIAACAPGPPPGPADRDFPDCTVVPGFIDMHVHGGGGASYTDADGIAGAAAFHQRHGTTTTLASLVTASPPDLLAGVRALAEATGRGTIAGIHLEGPWLSRAHCGAHDRTQLRDPDPAEIDAVLAAGGGAIRMVTLAPELPGADAAIRRFTDAGVVVALGHTDATYEQTRHAIALGAAVGTHLFNAMPPLHHREPGPVLALLRDPRVVVELIADGVHLHPDVVRAVIAAAGADRVAVVTDAIAAAGRPDGAFRLGSVAIDVVSGVARVHGTSTIAGSTATMDQLFRTVHADAGLAPAVQATAATPARALGLGRVGELRVGYDANLVVLDDRLGISDVMVRGTWHGRPRDVC</sequence>
<evidence type="ECO:0000256" key="12">
    <source>
        <dbReference type="PIRSR" id="PIRSR038994-3"/>
    </source>
</evidence>
<organism evidence="14 15">
    <name type="scientific">Mycobacterium colombiense</name>
    <dbReference type="NCBI Taxonomy" id="339268"/>
    <lineage>
        <taxon>Bacteria</taxon>
        <taxon>Bacillati</taxon>
        <taxon>Actinomycetota</taxon>
        <taxon>Actinomycetes</taxon>
        <taxon>Mycobacteriales</taxon>
        <taxon>Mycobacteriaceae</taxon>
        <taxon>Mycobacterium</taxon>
        <taxon>Mycobacterium avium complex (MAC)</taxon>
    </lineage>
</organism>
<reference evidence="14 15" key="1">
    <citation type="submission" date="2018-06" db="EMBL/GenBank/DDBJ databases">
        <title>NTM in soil in Japan.</title>
        <authorList>
            <person name="Ohya K."/>
        </authorList>
    </citation>
    <scope>NUCLEOTIDE SEQUENCE [LARGE SCALE GENOMIC DNA]</scope>
    <source>
        <strain evidence="14 15">GF76</strain>
    </source>
</reference>
<feature type="binding site" evidence="12">
    <location>
        <position position="121"/>
    </location>
    <ligand>
        <name>Zn(2+)</name>
        <dbReference type="ChEBI" id="CHEBI:29105"/>
    </ligand>
</feature>
<comment type="pathway">
    <text evidence="8">Amino-sugar metabolism; N-acetylneuraminate degradation; D-fructose 6-phosphate from N-acetylneuraminate: step 4/5.</text>
</comment>
<evidence type="ECO:0000313" key="15">
    <source>
        <dbReference type="Proteomes" id="UP000250347"/>
    </source>
</evidence>
<gene>
    <name evidence="14" type="primary">nagA</name>
    <name evidence="14" type="ORF">DQP58_12680</name>
</gene>
<comment type="similarity">
    <text evidence="1 9">Belongs to the metallo-dependent hydrolases superfamily. NagA family.</text>
</comment>
<evidence type="ECO:0000313" key="14">
    <source>
        <dbReference type="EMBL" id="RAU95247.1"/>
    </source>
</evidence>
<comment type="cofactor">
    <cofactor evidence="12">
        <name>a divalent metal cation</name>
        <dbReference type="ChEBI" id="CHEBI:60240"/>
    </cofactor>
    <text evidence="12">Binds 1 divalent metal cation per subunit.</text>
</comment>
<evidence type="ECO:0000256" key="2">
    <source>
        <dbReference type="ARBA" id="ARBA00011899"/>
    </source>
</evidence>
<feature type="binding site" evidence="11">
    <location>
        <position position="132"/>
    </location>
    <ligand>
        <name>substrate</name>
    </ligand>
</feature>
<dbReference type="CDD" id="cd00854">
    <property type="entry name" value="NagA"/>
    <property type="match status" value="1"/>
</dbReference>
<dbReference type="AlphaFoldDB" id="A0A329KI76"/>
<dbReference type="SUPFAM" id="SSF51556">
    <property type="entry name" value="Metallo-dependent hydrolases"/>
    <property type="match status" value="1"/>
</dbReference>
<feature type="domain" description="Amidohydrolase-related" evidence="13">
    <location>
        <begin position="48"/>
        <end position="368"/>
    </location>
</feature>
<dbReference type="NCBIfam" id="TIGR00221">
    <property type="entry name" value="nagA"/>
    <property type="match status" value="1"/>
</dbReference>
<dbReference type="InterPro" id="IPR011059">
    <property type="entry name" value="Metal-dep_hydrolase_composite"/>
</dbReference>
<dbReference type="EMBL" id="QMEU01000030">
    <property type="protein sequence ID" value="RAU95247.1"/>
    <property type="molecule type" value="Genomic_DNA"/>
</dbReference>
<keyword evidence="5 9" id="KW-0378">Hydrolase</keyword>
<evidence type="ECO:0000256" key="9">
    <source>
        <dbReference type="PIRNR" id="PIRNR038994"/>
    </source>
</evidence>
<dbReference type="EC" id="3.5.1.25" evidence="2"/>
<dbReference type="FunFam" id="3.20.20.140:FF:000004">
    <property type="entry name" value="N-acetylglucosamine-6-phosphate deacetylase"/>
    <property type="match status" value="1"/>
</dbReference>
<comment type="caution">
    <text evidence="14">The sequence shown here is derived from an EMBL/GenBank/DDBJ whole genome shotgun (WGS) entry which is preliminary data.</text>
</comment>
<dbReference type="PIRSF" id="PIRSF038994">
    <property type="entry name" value="NagA"/>
    <property type="match status" value="1"/>
</dbReference>
<feature type="binding site" evidence="12">
    <location>
        <position position="187"/>
    </location>
    <ligand>
        <name>Zn(2+)</name>
        <dbReference type="ChEBI" id="CHEBI:29105"/>
    </ligand>
</feature>
<dbReference type="Gene3D" id="3.20.20.140">
    <property type="entry name" value="Metal-dependent hydrolases"/>
    <property type="match status" value="1"/>
</dbReference>
<dbReference type="InterPro" id="IPR003764">
    <property type="entry name" value="GlcNAc_6-P_deAcase"/>
</dbReference>
<accession>A0A329KI76</accession>
<dbReference type="InterPro" id="IPR032466">
    <property type="entry name" value="Metal_Hydrolase"/>
</dbReference>
<dbReference type="InterPro" id="IPR006680">
    <property type="entry name" value="Amidohydro-rel"/>
</dbReference>
<name>A0A329KI76_9MYCO</name>
<evidence type="ECO:0000256" key="4">
    <source>
        <dbReference type="ARBA" id="ARBA00022723"/>
    </source>
</evidence>
<dbReference type="Pfam" id="PF01979">
    <property type="entry name" value="Amidohydro_1"/>
    <property type="match status" value="1"/>
</dbReference>
<keyword evidence="6 9" id="KW-0119">Carbohydrate metabolism</keyword>
<dbReference type="PANTHER" id="PTHR11113">
    <property type="entry name" value="N-ACETYLGLUCOSAMINE-6-PHOSPHATE DEACETYLASE"/>
    <property type="match status" value="1"/>
</dbReference>
<dbReference type="GO" id="GO:0008448">
    <property type="term" value="F:N-acetylglucosamine-6-phosphate deacetylase activity"/>
    <property type="evidence" value="ECO:0007669"/>
    <property type="project" value="UniProtKB-EC"/>
</dbReference>
<dbReference type="GO" id="GO:0046872">
    <property type="term" value="F:metal ion binding"/>
    <property type="evidence" value="ECO:0007669"/>
    <property type="project" value="UniProtKB-KW"/>
</dbReference>
<comment type="catalytic activity">
    <reaction evidence="7">
        <text>N-acetyl-D-glucosamine 6-phosphate + H2O = D-glucosamine 6-phosphate + acetate</text>
        <dbReference type="Rhea" id="RHEA:22936"/>
        <dbReference type="ChEBI" id="CHEBI:15377"/>
        <dbReference type="ChEBI" id="CHEBI:30089"/>
        <dbReference type="ChEBI" id="CHEBI:57513"/>
        <dbReference type="ChEBI" id="CHEBI:58725"/>
        <dbReference type="EC" id="3.5.1.25"/>
    </reaction>
</comment>
<proteinExistence type="inferred from homology"/>
<evidence type="ECO:0000256" key="8">
    <source>
        <dbReference type="ARBA" id="ARBA00060590"/>
    </source>
</evidence>
<evidence type="ECO:0000259" key="13">
    <source>
        <dbReference type="Pfam" id="PF01979"/>
    </source>
</evidence>
<keyword evidence="4 12" id="KW-0479">Metal-binding</keyword>
<evidence type="ECO:0000256" key="11">
    <source>
        <dbReference type="PIRSR" id="PIRSR038994-2"/>
    </source>
</evidence>